<dbReference type="PANTHER" id="PTHR34858">
    <property type="entry name" value="CYSO-CYSTEINE PEPTIDASE"/>
    <property type="match status" value="1"/>
</dbReference>
<dbReference type="CDD" id="cd08070">
    <property type="entry name" value="MPN_like"/>
    <property type="match status" value="1"/>
</dbReference>
<dbReference type="AlphaFoldDB" id="A0RUZ7"/>
<dbReference type="SUPFAM" id="SSF102712">
    <property type="entry name" value="JAB1/MPN domain"/>
    <property type="match status" value="1"/>
</dbReference>
<keyword evidence="8" id="KW-1185">Reference proteome</keyword>
<dbReference type="GO" id="GO:0006508">
    <property type="term" value="P:proteolysis"/>
    <property type="evidence" value="ECO:0007669"/>
    <property type="project" value="UniProtKB-KW"/>
</dbReference>
<gene>
    <name evidence="7" type="ordered locus">CENSYa_0531</name>
</gene>
<dbReference type="InterPro" id="IPR000555">
    <property type="entry name" value="JAMM/MPN+_dom"/>
</dbReference>
<feature type="domain" description="MPN" evidence="6">
    <location>
        <begin position="3"/>
        <end position="132"/>
    </location>
</feature>
<keyword evidence="5" id="KW-0482">Metalloprotease</keyword>
<evidence type="ECO:0000256" key="3">
    <source>
        <dbReference type="ARBA" id="ARBA00022801"/>
    </source>
</evidence>
<keyword evidence="3" id="KW-0378">Hydrolase</keyword>
<dbReference type="KEGG" id="csy:CENSYa_0531"/>
<protein>
    <submittedName>
        <fullName evidence="7">Metal-dependent protease of the PAD1/JA B1 superfamily</fullName>
    </submittedName>
</protein>
<accession>A0RUZ7</accession>
<dbReference type="SMART" id="SM00232">
    <property type="entry name" value="JAB_MPN"/>
    <property type="match status" value="1"/>
</dbReference>
<dbReference type="PROSITE" id="PS50249">
    <property type="entry name" value="MPN"/>
    <property type="match status" value="1"/>
</dbReference>
<dbReference type="Proteomes" id="UP000000758">
    <property type="component" value="Chromosome"/>
</dbReference>
<dbReference type="EMBL" id="DP000238">
    <property type="protein sequence ID" value="ABK77164.1"/>
    <property type="molecule type" value="Genomic_DNA"/>
</dbReference>
<dbReference type="InterPro" id="IPR051929">
    <property type="entry name" value="VirAsm_ModProt"/>
</dbReference>
<keyword evidence="4" id="KW-0862">Zinc</keyword>
<dbReference type="GO" id="GO:0008235">
    <property type="term" value="F:metalloexopeptidase activity"/>
    <property type="evidence" value="ECO:0007669"/>
    <property type="project" value="TreeGrafter"/>
</dbReference>
<dbReference type="Pfam" id="PF14464">
    <property type="entry name" value="Prok-JAB"/>
    <property type="match status" value="1"/>
</dbReference>
<reference evidence="7 8" key="1">
    <citation type="journal article" date="2006" name="Proc. Natl. Acad. Sci. U.S.A.">
        <title>Genomic analysis of the uncultivated marine crenarchaeote Cenarchaeum symbiosum.</title>
        <authorList>
            <person name="Hallam S.J."/>
            <person name="Konstantinidis K.T."/>
            <person name="Putnam N."/>
            <person name="Schleper C."/>
            <person name="Watanabe Y."/>
            <person name="Sugahara J."/>
            <person name="Preston C."/>
            <person name="de la Torre J."/>
            <person name="Richardson P.M."/>
            <person name="DeLong E.F."/>
        </authorList>
    </citation>
    <scope>NUCLEOTIDE SEQUENCE [LARGE SCALE GENOMIC DNA]</scope>
    <source>
        <strain evidence="8">A</strain>
    </source>
</reference>
<dbReference type="EnsemblBacteria" id="ABK77164">
    <property type="protein sequence ID" value="ABK77164"/>
    <property type="gene ID" value="CENSYa_0531"/>
</dbReference>
<evidence type="ECO:0000256" key="1">
    <source>
        <dbReference type="ARBA" id="ARBA00022670"/>
    </source>
</evidence>
<proteinExistence type="predicted"/>
<dbReference type="HOGENOM" id="CLU_116765_4_2_2"/>
<keyword evidence="1 7" id="KW-0645">Protease</keyword>
<evidence type="ECO:0000313" key="7">
    <source>
        <dbReference type="EMBL" id="ABK77164.1"/>
    </source>
</evidence>
<evidence type="ECO:0000313" key="8">
    <source>
        <dbReference type="Proteomes" id="UP000000758"/>
    </source>
</evidence>
<evidence type="ECO:0000256" key="4">
    <source>
        <dbReference type="ARBA" id="ARBA00022833"/>
    </source>
</evidence>
<evidence type="ECO:0000259" key="6">
    <source>
        <dbReference type="PROSITE" id="PS50249"/>
    </source>
</evidence>
<dbReference type="PANTHER" id="PTHR34858:SF1">
    <property type="entry name" value="CYSO-CYSTEINE PEPTIDASE"/>
    <property type="match status" value="1"/>
</dbReference>
<dbReference type="InterPro" id="IPR037518">
    <property type="entry name" value="MPN"/>
</dbReference>
<dbReference type="Gene3D" id="3.40.140.10">
    <property type="entry name" value="Cytidine Deaminase, domain 2"/>
    <property type="match status" value="1"/>
</dbReference>
<dbReference type="GO" id="GO:0008270">
    <property type="term" value="F:zinc ion binding"/>
    <property type="evidence" value="ECO:0007669"/>
    <property type="project" value="TreeGrafter"/>
</dbReference>
<dbReference type="InterPro" id="IPR028090">
    <property type="entry name" value="JAB_dom_prok"/>
</dbReference>
<evidence type="ECO:0000256" key="5">
    <source>
        <dbReference type="ARBA" id="ARBA00023049"/>
    </source>
</evidence>
<evidence type="ECO:0000256" key="2">
    <source>
        <dbReference type="ARBA" id="ARBA00022723"/>
    </source>
</evidence>
<dbReference type="STRING" id="414004.CENSYa_0531"/>
<organism evidence="7 8">
    <name type="scientific">Cenarchaeum symbiosum (strain A)</name>
    <dbReference type="NCBI Taxonomy" id="414004"/>
    <lineage>
        <taxon>Archaea</taxon>
        <taxon>Nitrososphaerota</taxon>
        <taxon>Candidatus Cenarchaeales</taxon>
        <taxon>Candidatus Cenarchaeaceae</taxon>
        <taxon>Candidatus Cenarchaeum</taxon>
    </lineage>
</organism>
<sequence length="132" mass="14409">MNILVLGGNTRELLSSHAAASEPHESCALLFGDEQEDRTVVREVYPARNADESPVSFSISPEELIRGYVKAGEMGLDVVGIFHSHPSSEAAPSGKDRQYMITNPVPWLIYSGIDGSFRAYILDGDIAEIRVC</sequence>
<keyword evidence="2" id="KW-0479">Metal-binding</keyword>
<name>A0RUZ7_CENSY</name>